<sequence>METSGEVATEMGSGIAPGSVVDISDIEVIAPNFKKRLSGVTSTIVQLIPVQRAKGQKIAVLGPGLPSHLPHIRYADLPALWSPPSGRRARVWHARRNIEMLPGLFMRDVLRMPLKLLFTSAAQRTHSAWTRFLISKMDAVVATSARSGSYLKMPYKVVHHGVDLDLFRPSGPSDPSSPADGFGKHLIGCFGRVRHQKGTDLFVRALIELLPSYPEWTGVVCGRVTPDNKVFGDALKADVAMSGLTDRILFMGEVDDIKPWYRRLSLYVAPSRNEGFGLTPLEAMASGTAVVASDAGAYSEMIVEGETGSVVPAGDYTALRDALRTYFENPALARQQGWSGREHVRVAFAIEKEANNLAEIYETLLETRP</sequence>
<keyword evidence="2 4" id="KW-0328">Glycosyltransferase</keyword>
<dbReference type="GO" id="GO:0016757">
    <property type="term" value="F:glycosyltransferase activity"/>
    <property type="evidence" value="ECO:0007669"/>
    <property type="project" value="UniProtKB-KW"/>
</dbReference>
<keyword evidence="3 4" id="KW-0808">Transferase</keyword>
<dbReference type="Gene3D" id="3.40.50.2000">
    <property type="entry name" value="Glycogen Phosphorylase B"/>
    <property type="match status" value="2"/>
</dbReference>
<reference evidence="4 5" key="1">
    <citation type="submission" date="2020-08" db="EMBL/GenBank/DDBJ databases">
        <title>The Agave Microbiome: Exploring the role of microbial communities in plant adaptations to desert environments.</title>
        <authorList>
            <person name="Partida-Martinez L.P."/>
        </authorList>
    </citation>
    <scope>NUCLEOTIDE SEQUENCE [LARGE SCALE GENOMIC DNA]</scope>
    <source>
        <strain evidence="4 5">AS3.12</strain>
    </source>
</reference>
<dbReference type="Proteomes" id="UP000585437">
    <property type="component" value="Unassembled WGS sequence"/>
</dbReference>
<comment type="similarity">
    <text evidence="1">Belongs to the glycosyltransferase group 1 family. Glycosyltransferase 4 subfamily.</text>
</comment>
<protein>
    <submittedName>
        <fullName evidence="4">Mannosyltransferase</fullName>
        <ecNumber evidence="4">2.4.1.-</ecNumber>
    </submittedName>
</protein>
<keyword evidence="5" id="KW-1185">Reference proteome</keyword>
<evidence type="ECO:0000256" key="1">
    <source>
        <dbReference type="ARBA" id="ARBA00009481"/>
    </source>
</evidence>
<dbReference type="CDD" id="cd03801">
    <property type="entry name" value="GT4_PimA-like"/>
    <property type="match status" value="1"/>
</dbReference>
<dbReference type="SUPFAM" id="SSF53756">
    <property type="entry name" value="UDP-Glycosyltransferase/glycogen phosphorylase"/>
    <property type="match status" value="1"/>
</dbReference>
<proteinExistence type="inferred from homology"/>
<dbReference type="EMBL" id="JACHBU010000001">
    <property type="protein sequence ID" value="MBB6507060.1"/>
    <property type="molecule type" value="Genomic_DNA"/>
</dbReference>
<dbReference type="PANTHER" id="PTHR12526">
    <property type="entry name" value="GLYCOSYLTRANSFERASE"/>
    <property type="match status" value="1"/>
</dbReference>
<evidence type="ECO:0000313" key="5">
    <source>
        <dbReference type="Proteomes" id="UP000585437"/>
    </source>
</evidence>
<evidence type="ECO:0000256" key="3">
    <source>
        <dbReference type="ARBA" id="ARBA00022679"/>
    </source>
</evidence>
<name>A0A7X0JGW8_9HYPH</name>
<accession>A0A7X0JGW8</accession>
<organism evidence="4 5">
    <name type="scientific">Rhizobium soli</name>
    <dbReference type="NCBI Taxonomy" id="424798"/>
    <lineage>
        <taxon>Bacteria</taxon>
        <taxon>Pseudomonadati</taxon>
        <taxon>Pseudomonadota</taxon>
        <taxon>Alphaproteobacteria</taxon>
        <taxon>Hyphomicrobiales</taxon>
        <taxon>Rhizobiaceae</taxon>
        <taxon>Rhizobium/Agrobacterium group</taxon>
        <taxon>Rhizobium</taxon>
    </lineage>
</organism>
<dbReference type="EC" id="2.4.1.-" evidence="4"/>
<dbReference type="PANTHER" id="PTHR12526:SF640">
    <property type="entry name" value="COLANIC ACID BIOSYNTHESIS GLYCOSYLTRANSFERASE WCAL-RELATED"/>
    <property type="match status" value="1"/>
</dbReference>
<evidence type="ECO:0000256" key="2">
    <source>
        <dbReference type="ARBA" id="ARBA00022676"/>
    </source>
</evidence>
<dbReference type="Pfam" id="PF13692">
    <property type="entry name" value="Glyco_trans_1_4"/>
    <property type="match status" value="1"/>
</dbReference>
<evidence type="ECO:0000313" key="4">
    <source>
        <dbReference type="EMBL" id="MBB6507060.1"/>
    </source>
</evidence>
<comment type="caution">
    <text evidence="4">The sequence shown here is derived from an EMBL/GenBank/DDBJ whole genome shotgun (WGS) entry which is preliminary data.</text>
</comment>
<dbReference type="AlphaFoldDB" id="A0A7X0JGW8"/>
<gene>
    <name evidence="4" type="ORF">F4695_000379</name>
</gene>